<dbReference type="PANTHER" id="PTHR38097:SF2">
    <property type="entry name" value="DNA-BINDING PROTEIN STPA"/>
    <property type="match status" value="1"/>
</dbReference>
<keyword evidence="5" id="KW-0175">Coiled coil</keyword>
<evidence type="ECO:0000256" key="3">
    <source>
        <dbReference type="ARBA" id="ARBA00022490"/>
    </source>
</evidence>
<dbReference type="GO" id="GO:0046983">
    <property type="term" value="F:protein dimerization activity"/>
    <property type="evidence" value="ECO:0007669"/>
    <property type="project" value="InterPro"/>
</dbReference>
<evidence type="ECO:0000256" key="2">
    <source>
        <dbReference type="ARBA" id="ARBA00010610"/>
    </source>
</evidence>
<dbReference type="GO" id="GO:0003680">
    <property type="term" value="F:minor groove of adenine-thymine-rich DNA binding"/>
    <property type="evidence" value="ECO:0007669"/>
    <property type="project" value="TreeGrafter"/>
</dbReference>
<dbReference type="Gene3D" id="1.10.287.1050">
    <property type="entry name" value="H-NS histone-like proteins"/>
    <property type="match status" value="1"/>
</dbReference>
<dbReference type="InterPro" id="IPR054180">
    <property type="entry name" value="H-NS-like_N"/>
</dbReference>
<dbReference type="PIRSF" id="PIRSF002096">
    <property type="entry name" value="HnS"/>
    <property type="match status" value="1"/>
</dbReference>
<dbReference type="GO" id="GO:0001217">
    <property type="term" value="F:DNA-binding transcription repressor activity"/>
    <property type="evidence" value="ECO:0007669"/>
    <property type="project" value="TreeGrafter"/>
</dbReference>
<gene>
    <name evidence="7" type="ORF">D0U91_22925</name>
</gene>
<keyword evidence="4" id="KW-0238">DNA-binding</keyword>
<comment type="similarity">
    <text evidence="2">Belongs to the histone-like protein H-NS family.</text>
</comment>
<feature type="domain" description="DNA-binding protein H-NS-like C-terminal" evidence="6">
    <location>
        <begin position="98"/>
        <end position="145"/>
    </location>
</feature>
<dbReference type="GO" id="GO:0005829">
    <property type="term" value="C:cytosol"/>
    <property type="evidence" value="ECO:0007669"/>
    <property type="project" value="TreeGrafter"/>
</dbReference>
<dbReference type="InterPro" id="IPR027444">
    <property type="entry name" value="H-NS_C_dom"/>
</dbReference>
<sequence length="148" mass="16525">MSDLSHLSNIRSLRKIANEIGDEEFLVFAEKVEAVKEEINKRIEEEKQKQLLVEDKLKATTELLQSEGFEVSLDSVRAFLLGQIELPTASTKGKGAKGVKRGSVEPKYAYTDSEGQEQTWTGRGRMPLALKALIDGGKELESFLIKKD</sequence>
<name>A0A5U1KSQ3_SALER</name>
<dbReference type="GO" id="GO:0030527">
    <property type="term" value="F:structural constituent of chromatin"/>
    <property type="evidence" value="ECO:0007669"/>
    <property type="project" value="InterPro"/>
</dbReference>
<reference evidence="7" key="1">
    <citation type="submission" date="2018-08" db="EMBL/GenBank/DDBJ databases">
        <authorList>
            <consortium name="PulseNet: The National Subtyping Network for Foodborne Disease Surveillance"/>
            <person name="Tarr C.L."/>
            <person name="Trees E."/>
            <person name="Katz L.S."/>
            <person name="Carleton-Romer H.A."/>
            <person name="Stroika S."/>
            <person name="Kucerova Z."/>
            <person name="Roache K.F."/>
            <person name="Sabol A.L."/>
            <person name="Besser J."/>
            <person name="Gerner-Smidt P."/>
        </authorList>
    </citation>
    <scope>NUCLEOTIDE SEQUENCE</scope>
    <source>
        <strain evidence="7">PNUSAS046152</strain>
    </source>
</reference>
<dbReference type="AlphaFoldDB" id="A0A5U1KSQ3"/>
<organism evidence="7">
    <name type="scientific">Salmonella enterica</name>
    <name type="common">Salmonella choleraesuis</name>
    <dbReference type="NCBI Taxonomy" id="28901"/>
    <lineage>
        <taxon>Bacteria</taxon>
        <taxon>Pseudomonadati</taxon>
        <taxon>Pseudomonadota</taxon>
        <taxon>Gammaproteobacteria</taxon>
        <taxon>Enterobacterales</taxon>
        <taxon>Enterobacteriaceae</taxon>
        <taxon>Salmonella</taxon>
    </lineage>
</organism>
<evidence type="ECO:0000256" key="1">
    <source>
        <dbReference type="ARBA" id="ARBA00004453"/>
    </source>
</evidence>
<dbReference type="InterPro" id="IPR037150">
    <property type="entry name" value="H-NS_C_dom_sf"/>
</dbReference>
<dbReference type="Pfam" id="PF22470">
    <property type="entry name" value="Histone_HNS_N"/>
    <property type="match status" value="1"/>
</dbReference>
<dbReference type="GO" id="GO:0032993">
    <property type="term" value="C:protein-DNA complex"/>
    <property type="evidence" value="ECO:0007669"/>
    <property type="project" value="TreeGrafter"/>
</dbReference>
<dbReference type="InterPro" id="IPR027454">
    <property type="entry name" value="Histone_HNS_N"/>
</dbReference>
<dbReference type="PANTHER" id="PTHR38097">
    <property type="match status" value="1"/>
</dbReference>
<evidence type="ECO:0000256" key="5">
    <source>
        <dbReference type="SAM" id="Coils"/>
    </source>
</evidence>
<evidence type="ECO:0000259" key="6">
    <source>
        <dbReference type="SMART" id="SM00528"/>
    </source>
</evidence>
<protein>
    <recommendedName>
        <fullName evidence="6">DNA-binding protein H-NS-like C-terminal domain-containing protein</fullName>
    </recommendedName>
</protein>
<evidence type="ECO:0000256" key="4">
    <source>
        <dbReference type="ARBA" id="ARBA00023125"/>
    </source>
</evidence>
<dbReference type="EMBL" id="AAGJMH010000034">
    <property type="protein sequence ID" value="EBO7435161.1"/>
    <property type="molecule type" value="Genomic_DNA"/>
</dbReference>
<proteinExistence type="inferred from homology"/>
<accession>A0A5U1KSQ3</accession>
<dbReference type="InterPro" id="IPR001801">
    <property type="entry name" value="Histone_HNS"/>
</dbReference>
<comment type="subcellular location">
    <subcellularLocation>
        <location evidence="1">Cytoplasm</location>
        <location evidence="1">Nucleoid</location>
    </subcellularLocation>
</comment>
<evidence type="ECO:0000313" key="7">
    <source>
        <dbReference type="EMBL" id="EBO7435161.1"/>
    </source>
</evidence>
<feature type="coiled-coil region" evidence="5">
    <location>
        <begin position="29"/>
        <end position="56"/>
    </location>
</feature>
<dbReference type="SMART" id="SM00528">
    <property type="entry name" value="HNS"/>
    <property type="match status" value="1"/>
</dbReference>
<dbReference type="SUPFAM" id="SSF81273">
    <property type="entry name" value="H-NS histone-like proteins"/>
    <property type="match status" value="1"/>
</dbReference>
<dbReference type="Gene3D" id="4.10.430.10">
    <property type="entry name" value="Histone-like protein H-NS, C-terminal domain"/>
    <property type="match status" value="1"/>
</dbReference>
<dbReference type="GO" id="GO:0000976">
    <property type="term" value="F:transcription cis-regulatory region binding"/>
    <property type="evidence" value="ECO:0007669"/>
    <property type="project" value="TreeGrafter"/>
</dbReference>
<keyword evidence="3" id="KW-0963">Cytoplasm</keyword>
<comment type="caution">
    <text evidence="7">The sequence shown here is derived from an EMBL/GenBank/DDBJ whole genome shotgun (WGS) entry which is preliminary data.</text>
</comment>
<dbReference type="GO" id="GO:0003681">
    <property type="term" value="F:bent DNA binding"/>
    <property type="evidence" value="ECO:0007669"/>
    <property type="project" value="TreeGrafter"/>
</dbReference>
<dbReference type="Pfam" id="PF00816">
    <property type="entry name" value="Histone_HNS"/>
    <property type="match status" value="1"/>
</dbReference>
<dbReference type="GO" id="GO:0009295">
    <property type="term" value="C:nucleoid"/>
    <property type="evidence" value="ECO:0007669"/>
    <property type="project" value="UniProtKB-SubCell"/>
</dbReference>